<dbReference type="InterPro" id="IPR009936">
    <property type="entry name" value="DUF1468"/>
</dbReference>
<keyword evidence="4" id="KW-1185">Reference proteome</keyword>
<feature type="transmembrane region" description="Helical" evidence="1">
    <location>
        <begin position="135"/>
        <end position="156"/>
    </location>
</feature>
<dbReference type="Pfam" id="PF07331">
    <property type="entry name" value="TctB"/>
    <property type="match status" value="1"/>
</dbReference>
<evidence type="ECO:0000313" key="4">
    <source>
        <dbReference type="Proteomes" id="UP001444625"/>
    </source>
</evidence>
<comment type="caution">
    <text evidence="3">The sequence shown here is derived from an EMBL/GenBank/DDBJ whole genome shotgun (WGS) entry which is preliminary data.</text>
</comment>
<evidence type="ECO:0000313" key="3">
    <source>
        <dbReference type="EMBL" id="MEN2769030.1"/>
    </source>
</evidence>
<dbReference type="EMBL" id="JBDIML010000009">
    <property type="protein sequence ID" value="MEN2769030.1"/>
    <property type="molecule type" value="Genomic_DNA"/>
</dbReference>
<feature type="transmembrane region" description="Helical" evidence="1">
    <location>
        <begin position="6"/>
        <end position="25"/>
    </location>
</feature>
<keyword evidence="1" id="KW-0812">Transmembrane</keyword>
<dbReference type="RefSeq" id="WP_345826528.1">
    <property type="nucleotide sequence ID" value="NZ_JBDIML010000009.1"/>
</dbReference>
<organism evidence="3 4">
    <name type="scientific">Ornithinibacillus xuwenensis</name>
    <dbReference type="NCBI Taxonomy" id="3144668"/>
    <lineage>
        <taxon>Bacteria</taxon>
        <taxon>Bacillati</taxon>
        <taxon>Bacillota</taxon>
        <taxon>Bacilli</taxon>
        <taxon>Bacillales</taxon>
        <taxon>Bacillaceae</taxon>
        <taxon>Ornithinibacillus</taxon>
    </lineage>
</organism>
<evidence type="ECO:0000256" key="1">
    <source>
        <dbReference type="SAM" id="Phobius"/>
    </source>
</evidence>
<evidence type="ECO:0000259" key="2">
    <source>
        <dbReference type="Pfam" id="PF07331"/>
    </source>
</evidence>
<dbReference type="Proteomes" id="UP001444625">
    <property type="component" value="Unassembled WGS sequence"/>
</dbReference>
<proteinExistence type="predicted"/>
<keyword evidence="1" id="KW-1133">Transmembrane helix</keyword>
<feature type="transmembrane region" description="Helical" evidence="1">
    <location>
        <begin position="95"/>
        <end position="128"/>
    </location>
</feature>
<keyword evidence="1" id="KW-0472">Membrane</keyword>
<reference evidence="3 4" key="1">
    <citation type="submission" date="2024-05" db="EMBL/GenBank/DDBJ databases">
        <authorList>
            <person name="Haq I."/>
            <person name="Ullah Z."/>
            <person name="Ahmad R."/>
            <person name="Li M."/>
            <person name="Tong Y."/>
        </authorList>
    </citation>
    <scope>NUCLEOTIDE SEQUENCE [LARGE SCALE GENOMIC DNA]</scope>
    <source>
        <strain evidence="3 4">16A2E</strain>
    </source>
</reference>
<protein>
    <submittedName>
        <fullName evidence="3">Tripartite tricarboxylate transporter TctB family protein</fullName>
    </submittedName>
</protein>
<accession>A0ABU9XLW1</accession>
<gene>
    <name evidence="3" type="ORF">ABC228_17795</name>
</gene>
<feature type="domain" description="DUF1468" evidence="2">
    <location>
        <begin position="6"/>
        <end position="160"/>
    </location>
</feature>
<feature type="transmembrane region" description="Helical" evidence="1">
    <location>
        <begin position="37"/>
        <end position="56"/>
    </location>
</feature>
<sequence length="174" mass="19443">MKSNLVLGVITILFSVFFLVIALQIPDSRTSTIIGSAEWPTIILVFMLIMGILQVIKTILESKKSAIASDENTDDGEELPQVEGRANEGLKGSHWYILIAMAIYVALLQVIGFLFATPLLFLFTAWLLGMRKKMMLILSTVISTVIFVVLFIYVLGIPFPRGIGIFHTLSFWIY</sequence>
<name>A0ABU9XLW1_9BACI</name>